<feature type="region of interest" description="Disordered" evidence="5">
    <location>
        <begin position="378"/>
        <end position="458"/>
    </location>
</feature>
<dbReference type="NCBIfam" id="TIGR00803">
    <property type="entry name" value="nst"/>
    <property type="match status" value="1"/>
</dbReference>
<evidence type="ECO:0000256" key="5">
    <source>
        <dbReference type="SAM" id="MobiDB-lite"/>
    </source>
</evidence>
<evidence type="ECO:0000256" key="1">
    <source>
        <dbReference type="ARBA" id="ARBA00004141"/>
    </source>
</evidence>
<dbReference type="EMBL" id="ML739053">
    <property type="protein sequence ID" value="KAE8355397.1"/>
    <property type="molecule type" value="Genomic_DNA"/>
</dbReference>
<dbReference type="AlphaFoldDB" id="A0A5N6ZCN0"/>
<sequence>MGEGAQRPSSGSGPVWKTLSWILLTAQYTAFVLLVHYSRVMPPTNGKRYLTSTAVFFNEVVKLAISLTMALYEVSKTAPPSVPATSLFFSLTAAVFSGDSWKLAIPASLYTLANSLKYIALSNLQAATFQVTYQLKLIATAVLSVILLNRSISLRRWGLLLLLLVGVGIVQFPITSSGDISLHDEIAHHAFPRSLEEWKAAKLDKTNLHKRSATYEGIEEDMMTAFPRMNAIVGLLATLGACAASSLAGVYFEKVLKDSAKPTSLWVRNVQLAVYSVFPALFIGVVFLDGEKIAANDFFGGYNWAVWSTVIVQAIGGIAASFCIGHAYRDAKNVATATSIFLTSLGSMWLCEFELTGNFILGTFAVLVATYLCEDPGSASNPGKRQGLRPPPIRIDHYEKDSKSDNVSPVSPPPNEFSIKLPGTPFLSDAGLSSSRPTSPGHARINAARTANGGYFDK</sequence>
<dbReference type="Pfam" id="PF04142">
    <property type="entry name" value="Nuc_sug_transp"/>
    <property type="match status" value="1"/>
</dbReference>
<dbReference type="GO" id="GO:0015165">
    <property type="term" value="F:pyrimidine nucleotide-sugar transmembrane transporter activity"/>
    <property type="evidence" value="ECO:0007669"/>
    <property type="project" value="InterPro"/>
</dbReference>
<dbReference type="Proteomes" id="UP000327118">
    <property type="component" value="Unassembled WGS sequence"/>
</dbReference>
<comment type="subcellular location">
    <subcellularLocation>
        <location evidence="1">Membrane</location>
        <topology evidence="1">Multi-pass membrane protein</topology>
    </subcellularLocation>
</comment>
<proteinExistence type="predicted"/>
<gene>
    <name evidence="7" type="ORF">BDV28DRAFT_129049</name>
</gene>
<feature type="transmembrane region" description="Helical" evidence="6">
    <location>
        <begin position="49"/>
        <end position="72"/>
    </location>
</feature>
<feature type="compositionally biased region" description="Basic and acidic residues" evidence="5">
    <location>
        <begin position="394"/>
        <end position="404"/>
    </location>
</feature>
<name>A0A5N6ZCN0_9EURO</name>
<dbReference type="GO" id="GO:0000139">
    <property type="term" value="C:Golgi membrane"/>
    <property type="evidence" value="ECO:0007669"/>
    <property type="project" value="InterPro"/>
</dbReference>
<dbReference type="PANTHER" id="PTHR10231">
    <property type="entry name" value="NUCLEOTIDE-SUGAR TRANSMEMBRANE TRANSPORTER"/>
    <property type="match status" value="1"/>
</dbReference>
<evidence type="ECO:0000256" key="4">
    <source>
        <dbReference type="ARBA" id="ARBA00023136"/>
    </source>
</evidence>
<reference evidence="8" key="1">
    <citation type="submission" date="2019-04" db="EMBL/GenBank/DDBJ databases">
        <title>Friends and foes A comparative genomics studyof 23 Aspergillus species from section Flavi.</title>
        <authorList>
            <consortium name="DOE Joint Genome Institute"/>
            <person name="Kjaerbolling I."/>
            <person name="Vesth T."/>
            <person name="Frisvad J.C."/>
            <person name="Nybo J.L."/>
            <person name="Theobald S."/>
            <person name="Kildgaard S."/>
            <person name="Isbrandt T."/>
            <person name="Kuo A."/>
            <person name="Sato A."/>
            <person name="Lyhne E.K."/>
            <person name="Kogle M.E."/>
            <person name="Wiebenga A."/>
            <person name="Kun R.S."/>
            <person name="Lubbers R.J."/>
            <person name="Makela M.R."/>
            <person name="Barry K."/>
            <person name="Chovatia M."/>
            <person name="Clum A."/>
            <person name="Daum C."/>
            <person name="Haridas S."/>
            <person name="He G."/>
            <person name="LaButti K."/>
            <person name="Lipzen A."/>
            <person name="Mondo S."/>
            <person name="Riley R."/>
            <person name="Salamov A."/>
            <person name="Simmons B.A."/>
            <person name="Magnuson J.K."/>
            <person name="Henrissat B."/>
            <person name="Mortensen U.H."/>
            <person name="Larsen T.O."/>
            <person name="Devries R.P."/>
            <person name="Grigoriev I.V."/>
            <person name="Machida M."/>
            <person name="Baker S.E."/>
            <person name="Andersen M.R."/>
        </authorList>
    </citation>
    <scope>NUCLEOTIDE SEQUENCE [LARGE SCALE GENOMIC DNA]</scope>
    <source>
        <strain evidence="8">CBS 553.77</strain>
    </source>
</reference>
<evidence type="ECO:0000256" key="6">
    <source>
        <dbReference type="SAM" id="Phobius"/>
    </source>
</evidence>
<keyword evidence="3 6" id="KW-1133">Transmembrane helix</keyword>
<feature type="transmembrane region" description="Helical" evidence="6">
    <location>
        <begin position="133"/>
        <end position="150"/>
    </location>
</feature>
<feature type="transmembrane region" description="Helical" evidence="6">
    <location>
        <begin position="231"/>
        <end position="252"/>
    </location>
</feature>
<evidence type="ECO:0000313" key="7">
    <source>
        <dbReference type="EMBL" id="KAE8355397.1"/>
    </source>
</evidence>
<organism evidence="7 8">
    <name type="scientific">Aspergillus coremiiformis</name>
    <dbReference type="NCBI Taxonomy" id="138285"/>
    <lineage>
        <taxon>Eukaryota</taxon>
        <taxon>Fungi</taxon>
        <taxon>Dikarya</taxon>
        <taxon>Ascomycota</taxon>
        <taxon>Pezizomycotina</taxon>
        <taxon>Eurotiomycetes</taxon>
        <taxon>Eurotiomycetidae</taxon>
        <taxon>Eurotiales</taxon>
        <taxon>Aspergillaceae</taxon>
        <taxon>Aspergillus</taxon>
        <taxon>Aspergillus subgen. Circumdati</taxon>
    </lineage>
</organism>
<feature type="transmembrane region" description="Helical" evidence="6">
    <location>
        <begin position="18"/>
        <end position="37"/>
    </location>
</feature>
<evidence type="ECO:0000313" key="8">
    <source>
        <dbReference type="Proteomes" id="UP000327118"/>
    </source>
</evidence>
<dbReference type="InterPro" id="IPR007271">
    <property type="entry name" value="Nuc_sug_transpt"/>
</dbReference>
<evidence type="ECO:0000256" key="3">
    <source>
        <dbReference type="ARBA" id="ARBA00022989"/>
    </source>
</evidence>
<feature type="transmembrane region" description="Helical" evidence="6">
    <location>
        <begin position="157"/>
        <end position="174"/>
    </location>
</feature>
<dbReference type="OrthoDB" id="408493at2759"/>
<keyword evidence="8" id="KW-1185">Reference proteome</keyword>
<protein>
    <submittedName>
        <fullName evidence="7">Nucleotide-sugar transporter-domain-containing protein</fullName>
    </submittedName>
</protein>
<feature type="transmembrane region" description="Helical" evidence="6">
    <location>
        <begin position="272"/>
        <end position="290"/>
    </location>
</feature>
<keyword evidence="7" id="KW-0813">Transport</keyword>
<feature type="transmembrane region" description="Helical" evidence="6">
    <location>
        <begin position="302"/>
        <end position="324"/>
    </location>
</feature>
<accession>A0A5N6ZCN0</accession>
<keyword evidence="7" id="KW-0762">Sugar transport</keyword>
<keyword evidence="2 6" id="KW-0812">Transmembrane</keyword>
<keyword evidence="4 6" id="KW-0472">Membrane</keyword>
<evidence type="ECO:0000256" key="2">
    <source>
        <dbReference type="ARBA" id="ARBA00022692"/>
    </source>
</evidence>